<dbReference type="Proteomes" id="UP000032180">
    <property type="component" value="Chromosome 10"/>
</dbReference>
<dbReference type="InterPro" id="IPR036047">
    <property type="entry name" value="F-box-like_dom_sf"/>
</dbReference>
<dbReference type="SMART" id="SM00256">
    <property type="entry name" value="FBOX"/>
    <property type="match status" value="1"/>
</dbReference>
<dbReference type="Gramene" id="LPERR10G06010.1">
    <property type="protein sequence ID" value="LPERR10G06010.1"/>
    <property type="gene ID" value="LPERR10G06010"/>
</dbReference>
<feature type="domain" description="F-box" evidence="2">
    <location>
        <begin position="106"/>
        <end position="147"/>
    </location>
</feature>
<reference evidence="3 4" key="1">
    <citation type="submission" date="2012-08" db="EMBL/GenBank/DDBJ databases">
        <title>Oryza genome evolution.</title>
        <authorList>
            <person name="Wing R.A."/>
        </authorList>
    </citation>
    <scope>NUCLEOTIDE SEQUENCE</scope>
</reference>
<feature type="compositionally biased region" description="Acidic residues" evidence="1">
    <location>
        <begin position="25"/>
        <end position="44"/>
    </location>
</feature>
<dbReference type="InterPro" id="IPR050796">
    <property type="entry name" value="SCF_F-box_component"/>
</dbReference>
<accession>A0A0D9XJ97</accession>
<dbReference type="Gene3D" id="1.20.1280.50">
    <property type="match status" value="1"/>
</dbReference>
<dbReference type="PANTHER" id="PTHR31672:SF2">
    <property type="entry name" value="F-BOX DOMAIN-CONTAINING PROTEIN"/>
    <property type="match status" value="1"/>
</dbReference>
<evidence type="ECO:0000256" key="1">
    <source>
        <dbReference type="SAM" id="MobiDB-lite"/>
    </source>
</evidence>
<dbReference type="PANTHER" id="PTHR31672">
    <property type="entry name" value="BNACNNG10540D PROTEIN"/>
    <property type="match status" value="1"/>
</dbReference>
<reference evidence="4" key="2">
    <citation type="submission" date="2013-12" db="EMBL/GenBank/DDBJ databases">
        <authorList>
            <person name="Yu Y."/>
            <person name="Lee S."/>
            <person name="de Baynast K."/>
            <person name="Wissotski M."/>
            <person name="Liu L."/>
            <person name="Talag J."/>
            <person name="Goicoechea J."/>
            <person name="Angelova A."/>
            <person name="Jetty R."/>
            <person name="Kudrna D."/>
            <person name="Golser W."/>
            <person name="Rivera L."/>
            <person name="Zhang J."/>
            <person name="Wing R."/>
        </authorList>
    </citation>
    <scope>NUCLEOTIDE SEQUENCE</scope>
</reference>
<sequence length="405" mass="45434">MGSSPAAEEELTRIYQEPSRRPSADEVEAAGESEDSVLAEDEAPPESGVPELKVFDGLLDRASPVPAPSCEPPPPPAGEERVESTPAESVEAVRRTAPRGGFAGGLDDEMVLCEILARLPARSLLRCRAVCTSWRRLISDQAFLLAHHRRQPDLPLIYFRRGSIDCVDAVDLRTSHLRPVVTGYTVIASCDGLLLLSSPNRFYICNPTTNQWSAIPQLVDVDFLGFYKHNPSGEYRLLYGEFHGEEECVYSILKLGSDEPRIITMRMGSETVGQTLAREFLMHARGDGSVLVNGNLHWYLRHKDEGYKIMVFDTDHERSIWACKHRIELPVARIRQFPGCNVEHAGWFAAIVSLEGDVLVRCSNWFFHCDTKGNLLATFQFDGKLPMNCLHRLKESLVLHPFFRM</sequence>
<protein>
    <recommendedName>
        <fullName evidence="2">F-box domain-containing protein</fullName>
    </recommendedName>
</protein>
<organism evidence="3 4">
    <name type="scientific">Leersia perrieri</name>
    <dbReference type="NCBI Taxonomy" id="77586"/>
    <lineage>
        <taxon>Eukaryota</taxon>
        <taxon>Viridiplantae</taxon>
        <taxon>Streptophyta</taxon>
        <taxon>Embryophyta</taxon>
        <taxon>Tracheophyta</taxon>
        <taxon>Spermatophyta</taxon>
        <taxon>Magnoliopsida</taxon>
        <taxon>Liliopsida</taxon>
        <taxon>Poales</taxon>
        <taxon>Poaceae</taxon>
        <taxon>BOP clade</taxon>
        <taxon>Oryzoideae</taxon>
        <taxon>Oryzeae</taxon>
        <taxon>Oryzinae</taxon>
        <taxon>Leersia</taxon>
    </lineage>
</organism>
<dbReference type="InterPro" id="IPR001810">
    <property type="entry name" value="F-box_dom"/>
</dbReference>
<dbReference type="STRING" id="77586.A0A0D9XJ97"/>
<evidence type="ECO:0000313" key="4">
    <source>
        <dbReference type="Proteomes" id="UP000032180"/>
    </source>
</evidence>
<keyword evidence="4" id="KW-1185">Reference proteome</keyword>
<dbReference type="Pfam" id="PF07734">
    <property type="entry name" value="FBA_1"/>
    <property type="match status" value="1"/>
</dbReference>
<dbReference type="Pfam" id="PF00646">
    <property type="entry name" value="F-box"/>
    <property type="match status" value="1"/>
</dbReference>
<reference evidence="3" key="3">
    <citation type="submission" date="2015-04" db="UniProtKB">
        <authorList>
            <consortium name="EnsemblPlants"/>
        </authorList>
    </citation>
    <scope>IDENTIFICATION</scope>
</reference>
<proteinExistence type="predicted"/>
<dbReference type="CDD" id="cd22157">
    <property type="entry name" value="F-box_AtFBW1-like"/>
    <property type="match status" value="1"/>
</dbReference>
<name>A0A0D9XJ97_9ORYZ</name>
<feature type="region of interest" description="Disordered" evidence="1">
    <location>
        <begin position="1"/>
        <end position="93"/>
    </location>
</feature>
<evidence type="ECO:0000313" key="3">
    <source>
        <dbReference type="EnsemblPlants" id="LPERR10G06010.1"/>
    </source>
</evidence>
<feature type="compositionally biased region" description="Pro residues" evidence="1">
    <location>
        <begin position="65"/>
        <end position="77"/>
    </location>
</feature>
<dbReference type="HOGENOM" id="CLU_032609_0_0_1"/>
<dbReference type="SUPFAM" id="SSF81383">
    <property type="entry name" value="F-box domain"/>
    <property type="match status" value="1"/>
</dbReference>
<evidence type="ECO:0000259" key="2">
    <source>
        <dbReference type="SMART" id="SM00256"/>
    </source>
</evidence>
<dbReference type="EnsemblPlants" id="LPERR10G06010.1">
    <property type="protein sequence ID" value="LPERR10G06010.1"/>
    <property type="gene ID" value="LPERR10G06010"/>
</dbReference>
<dbReference type="AlphaFoldDB" id="A0A0D9XJ97"/>
<dbReference type="InterPro" id="IPR006527">
    <property type="entry name" value="F-box-assoc_dom_typ1"/>
</dbReference>